<dbReference type="Pfam" id="PF07495">
    <property type="entry name" value="Y_Y_Y"/>
    <property type="match status" value="1"/>
</dbReference>
<proteinExistence type="predicted"/>
<evidence type="ECO:0000256" key="3">
    <source>
        <dbReference type="ARBA" id="ARBA00023012"/>
    </source>
</evidence>
<dbReference type="SUPFAM" id="SSF63829">
    <property type="entry name" value="Calcium-dependent phosphotriesterase"/>
    <property type="match status" value="3"/>
</dbReference>
<dbReference type="Gene3D" id="1.20.5.1930">
    <property type="match status" value="1"/>
</dbReference>
<dbReference type="GO" id="GO:0016020">
    <property type="term" value="C:membrane"/>
    <property type="evidence" value="ECO:0007669"/>
    <property type="project" value="InterPro"/>
</dbReference>
<keyword evidence="2" id="KW-0418">Kinase</keyword>
<dbReference type="AlphaFoldDB" id="A0A290QBV3"/>
<evidence type="ECO:0000256" key="2">
    <source>
        <dbReference type="ARBA" id="ARBA00022777"/>
    </source>
</evidence>
<dbReference type="InterPro" id="IPR011712">
    <property type="entry name" value="Sig_transdc_His_kin_sub3_dim/P"/>
</dbReference>
<dbReference type="SUPFAM" id="SSF55874">
    <property type="entry name" value="ATPase domain of HSP90 chaperone/DNA topoisomerase II/histidine kinase"/>
    <property type="match status" value="1"/>
</dbReference>
<dbReference type="InterPro" id="IPR011110">
    <property type="entry name" value="Reg_prop"/>
</dbReference>
<keyword evidence="1" id="KW-0808">Transferase</keyword>
<dbReference type="EMBL" id="CP023344">
    <property type="protein sequence ID" value="ATC63706.1"/>
    <property type="molecule type" value="Genomic_DNA"/>
</dbReference>
<dbReference type="InterPro" id="IPR015943">
    <property type="entry name" value="WD40/YVTN_repeat-like_dom_sf"/>
</dbReference>
<evidence type="ECO:0000259" key="6">
    <source>
        <dbReference type="SMART" id="SM00387"/>
    </source>
</evidence>
<keyword evidence="4" id="KW-0472">Membrane</keyword>
<dbReference type="GO" id="GO:0000155">
    <property type="term" value="F:phosphorelay sensor kinase activity"/>
    <property type="evidence" value="ECO:0007669"/>
    <property type="project" value="InterPro"/>
</dbReference>
<dbReference type="InterPro" id="IPR036890">
    <property type="entry name" value="HATPase_C_sf"/>
</dbReference>
<dbReference type="PANTHER" id="PTHR24421">
    <property type="entry name" value="NITRATE/NITRITE SENSOR PROTEIN NARX-RELATED"/>
    <property type="match status" value="1"/>
</dbReference>
<dbReference type="InterPro" id="IPR013783">
    <property type="entry name" value="Ig-like_fold"/>
</dbReference>
<evidence type="ECO:0000256" key="4">
    <source>
        <dbReference type="SAM" id="Phobius"/>
    </source>
</evidence>
<keyword evidence="4" id="KW-1133">Transmembrane helix</keyword>
<evidence type="ECO:0000256" key="1">
    <source>
        <dbReference type="ARBA" id="ARBA00022679"/>
    </source>
</evidence>
<keyword evidence="4" id="KW-0812">Transmembrane</keyword>
<dbReference type="Pfam" id="PF02518">
    <property type="entry name" value="HATPase_c"/>
    <property type="match status" value="1"/>
</dbReference>
<dbReference type="RefSeq" id="WP_096055338.1">
    <property type="nucleotide sequence ID" value="NZ_CP023344.1"/>
</dbReference>
<dbReference type="InterPro" id="IPR050482">
    <property type="entry name" value="Sensor_HK_TwoCompSys"/>
</dbReference>
<dbReference type="OrthoDB" id="9813394at2"/>
<feature type="domain" description="Histidine kinase/HSP90-like ATPase" evidence="6">
    <location>
        <begin position="887"/>
        <end position="981"/>
    </location>
</feature>
<accession>A0A290QBV3</accession>
<dbReference type="Gene3D" id="3.30.565.10">
    <property type="entry name" value="Histidine kinase-like ATPase, C-terminal domain"/>
    <property type="match status" value="1"/>
</dbReference>
<evidence type="ECO:0000313" key="8">
    <source>
        <dbReference type="Proteomes" id="UP000217265"/>
    </source>
</evidence>
<dbReference type="InterPro" id="IPR011123">
    <property type="entry name" value="Y_Y_Y"/>
</dbReference>
<dbReference type="InterPro" id="IPR003594">
    <property type="entry name" value="HATPase_dom"/>
</dbReference>
<reference evidence="7 8" key="1">
    <citation type="submission" date="2017-09" db="EMBL/GenBank/DDBJ databases">
        <title>Complete genome sequence of Verrucomicrobial strain HZ-65, isolated from freshwater.</title>
        <authorList>
            <person name="Choi A."/>
        </authorList>
    </citation>
    <scope>NUCLEOTIDE SEQUENCE [LARGE SCALE GENOMIC DNA]</scope>
    <source>
        <strain evidence="7 8">HZ-65</strain>
    </source>
</reference>
<sequence>MPRTLSFFRPAALALLLLAATAALAQQKIIPDFSWRVWTQRDGLPSNEITSLGQSHDGYLYIGTPAGLVRFDGKNFTPSLPLERGPTALAKAPANDDLLIAPRSGGIARLTGNELIPQNLPPALAQTPVESVFRENERAYWIGFQGGIALRVEGNTHLVFDTTHGLSPDDPIQFARDGAGRVWLAGGTFLARYENGAILRVPIGSGKERLRIASSRTDGPWIVADEHLTKFKDDAVTHIDKVNTSTGAHFLQALLEDSTGTLWLGTRSRGLRRWTPDGETVRLIQVPEDISALLEDTHGNIWAGTNGSGLLRVSPGTIATFNRANGLLENHSLAVCEDPDGRIWFANRDGGVSALTPQNRATIVARPREWENFSALSVAPAKGGRVWASTPYGIHFITGAGIKHTINDERLTGENAPRVLFATRDGDLWFALPRGAIGHLRNNAVKLFTHADGLSPSRVGTFAEDAHGRLWTGSEDGSLHRLDGEKFLPVPASALAIAGAIQSIHFDRAGTAWIGTSRGGIVRLDAQGARALSTRDGLLSDNITQIVSDDTGDLWLGSPTGISRLDIREIDDRLAGRIDRLQPSPIGLDDGLDEATCLSTHQPAVWKTSAGILLFTTRQGVVAIDPAKVRAARTSLRTEIHSLASDGLQLDSSRTPRLPPRPRLVSIRYSALCLATPGRVQVRHRLTGFDDNWTEADTGSLAEYPRLPPGKYTFEVSARIAGLPGSESRSTLAFTVAAAWWQTLWFYLAATALVVAAIIFAVRRWSHRRLHNKLLRLERDSALEQERARIAKNIHDDLGAGLTRISLLTQSAQKNEGEAQLDKIYRTVSDLTQSMDEIVWAVNPKNDDLESVANYIVEFAQSYLSDAGLRCRVLIPETLPARVITAQFRHHLFLTCKESLNNIVKHARATDVVIELDVRGDDLTLTITDNGIGLLTTTETPSRRNGLKNMRSRMESIGGSLALSAAEPRGTLVTLTARLSHASITP</sequence>
<keyword evidence="3" id="KW-0902">Two-component regulatory system</keyword>
<name>A0A290QBV3_9BACT</name>
<feature type="chain" id="PRO_5012583870" description="Histidine kinase/HSP90-like ATPase domain-containing protein" evidence="5">
    <location>
        <begin position="26"/>
        <end position="986"/>
    </location>
</feature>
<feature type="transmembrane region" description="Helical" evidence="4">
    <location>
        <begin position="739"/>
        <end position="762"/>
    </location>
</feature>
<protein>
    <recommendedName>
        <fullName evidence="6">Histidine kinase/HSP90-like ATPase domain-containing protein</fullName>
    </recommendedName>
</protein>
<dbReference type="KEGG" id="vbh:CMV30_06920"/>
<dbReference type="GO" id="GO:0046983">
    <property type="term" value="F:protein dimerization activity"/>
    <property type="evidence" value="ECO:0007669"/>
    <property type="project" value="InterPro"/>
</dbReference>
<dbReference type="CDD" id="cd16917">
    <property type="entry name" value="HATPase_UhpB-NarQ-NarX-like"/>
    <property type="match status" value="1"/>
</dbReference>
<gene>
    <name evidence="7" type="ORF">CMV30_06920</name>
</gene>
<keyword evidence="5" id="KW-0732">Signal</keyword>
<evidence type="ECO:0000256" key="5">
    <source>
        <dbReference type="SAM" id="SignalP"/>
    </source>
</evidence>
<evidence type="ECO:0000313" key="7">
    <source>
        <dbReference type="EMBL" id="ATC63706.1"/>
    </source>
</evidence>
<dbReference type="Proteomes" id="UP000217265">
    <property type="component" value="Chromosome"/>
</dbReference>
<dbReference type="Pfam" id="PF07494">
    <property type="entry name" value="Reg_prop"/>
    <property type="match status" value="3"/>
</dbReference>
<dbReference type="SMART" id="SM00387">
    <property type="entry name" value="HATPase_c"/>
    <property type="match status" value="1"/>
</dbReference>
<feature type="signal peptide" evidence="5">
    <location>
        <begin position="1"/>
        <end position="25"/>
    </location>
</feature>
<dbReference type="Gene3D" id="2.130.10.10">
    <property type="entry name" value="YVTN repeat-like/Quinoprotein amine dehydrogenase"/>
    <property type="match status" value="3"/>
</dbReference>
<dbReference type="Pfam" id="PF07730">
    <property type="entry name" value="HisKA_3"/>
    <property type="match status" value="1"/>
</dbReference>
<organism evidence="7 8">
    <name type="scientific">Nibricoccus aquaticus</name>
    <dbReference type="NCBI Taxonomy" id="2576891"/>
    <lineage>
        <taxon>Bacteria</taxon>
        <taxon>Pseudomonadati</taxon>
        <taxon>Verrucomicrobiota</taxon>
        <taxon>Opitutia</taxon>
        <taxon>Opitutales</taxon>
        <taxon>Opitutaceae</taxon>
        <taxon>Nibricoccus</taxon>
    </lineage>
</organism>
<keyword evidence="8" id="KW-1185">Reference proteome</keyword>
<dbReference type="Gene3D" id="2.60.40.10">
    <property type="entry name" value="Immunoglobulins"/>
    <property type="match status" value="1"/>
</dbReference>